<accession>W6JXQ2</accession>
<evidence type="ECO:0000313" key="4">
    <source>
        <dbReference type="Proteomes" id="UP000035763"/>
    </source>
</evidence>
<dbReference type="STRING" id="1193182.BN11_2850003"/>
<evidence type="ECO:0000256" key="2">
    <source>
        <dbReference type="SAM" id="Phobius"/>
    </source>
</evidence>
<dbReference type="Proteomes" id="UP000035763">
    <property type="component" value="Unassembled WGS sequence"/>
</dbReference>
<organism evidence="3 4">
    <name type="scientific">Nostocoides australiense Ben110</name>
    <dbReference type="NCBI Taxonomy" id="1193182"/>
    <lineage>
        <taxon>Bacteria</taxon>
        <taxon>Bacillati</taxon>
        <taxon>Actinomycetota</taxon>
        <taxon>Actinomycetes</taxon>
        <taxon>Micrococcales</taxon>
        <taxon>Intrasporangiaceae</taxon>
        <taxon>Nostocoides</taxon>
    </lineage>
</organism>
<proteinExistence type="predicted"/>
<protein>
    <submittedName>
        <fullName evidence="3">Uncharacterized protein</fullName>
    </submittedName>
</protein>
<gene>
    <name evidence="3" type="ORF">BN11_2850003</name>
</gene>
<feature type="compositionally biased region" description="Gly residues" evidence="1">
    <location>
        <begin position="188"/>
        <end position="201"/>
    </location>
</feature>
<feature type="transmembrane region" description="Helical" evidence="2">
    <location>
        <begin position="150"/>
        <end position="176"/>
    </location>
</feature>
<evidence type="ECO:0000313" key="3">
    <source>
        <dbReference type="EMBL" id="CCH73511.1"/>
    </source>
</evidence>
<keyword evidence="4" id="KW-1185">Reference proteome</keyword>
<sequence>MQPKRRGIIPLILGLLLMFVGAPGLLVGGATYAFKGAADVAKAAPVHQPGDTVALTANEPVFVLVDVGPGNGTSVETVDGTIQSCEIASSSGASLTRDSDTKLRATFDGRTWESAGGFTAPADGDYAFTCSGPTKILTGNDAEKLGGKTVMAVIFGVLGSILVGLLGLILTIVGIVKLVRSGRERRMGGGGYGGYGQGGAPYGAPTQPYGDPSMDRNAYAVPPPPGASGTSAQGTYDSVPPQPYGASSQPPAYTPPSQGPVPPAPGGSTTPSFPAYGDAPSSPGGGTQGGSTAYDADGNPTSELPKTPPPPPPSGPTYRDPTA</sequence>
<feature type="transmembrane region" description="Helical" evidence="2">
    <location>
        <begin position="12"/>
        <end position="34"/>
    </location>
</feature>
<dbReference type="RefSeq" id="WP_162213251.1">
    <property type="nucleotide sequence ID" value="NZ_HG764815.1"/>
</dbReference>
<keyword evidence="2" id="KW-1133">Transmembrane helix</keyword>
<keyword evidence="2" id="KW-0812">Transmembrane</keyword>
<name>W6JXQ2_9MICO</name>
<comment type="caution">
    <text evidence="3">The sequence shown here is derived from an EMBL/GenBank/DDBJ whole genome shotgun (WGS) entry which is preliminary data.</text>
</comment>
<reference evidence="3 4" key="1">
    <citation type="journal article" date="2013" name="ISME J.">
        <title>A metabolic model for members of the genus Tetrasphaera involved in enhanced biological phosphorus removal.</title>
        <authorList>
            <person name="Kristiansen R."/>
            <person name="Nguyen H.T.T."/>
            <person name="Saunders A.M."/>
            <person name="Nielsen J.L."/>
            <person name="Wimmer R."/>
            <person name="Le V.Q."/>
            <person name="McIlroy S.J."/>
            <person name="Petrovski S."/>
            <person name="Seviour R.J."/>
            <person name="Calteau A."/>
            <person name="Nielsen K.L."/>
            <person name="Nielsen P.H."/>
        </authorList>
    </citation>
    <scope>NUCLEOTIDE SEQUENCE [LARGE SCALE GENOMIC DNA]</scope>
    <source>
        <strain evidence="3 4">Ben110</strain>
    </source>
</reference>
<dbReference type="EMBL" id="CAJA01000207">
    <property type="protein sequence ID" value="CCH73511.1"/>
    <property type="molecule type" value="Genomic_DNA"/>
</dbReference>
<keyword evidence="2" id="KW-0472">Membrane</keyword>
<feature type="compositionally biased region" description="Pro residues" evidence="1">
    <location>
        <begin position="252"/>
        <end position="265"/>
    </location>
</feature>
<evidence type="ECO:0000256" key="1">
    <source>
        <dbReference type="SAM" id="MobiDB-lite"/>
    </source>
</evidence>
<feature type="compositionally biased region" description="Pro residues" evidence="1">
    <location>
        <begin position="306"/>
        <end position="315"/>
    </location>
</feature>
<feature type="region of interest" description="Disordered" evidence="1">
    <location>
        <begin position="186"/>
        <end position="323"/>
    </location>
</feature>
<dbReference type="AlphaFoldDB" id="W6JXQ2"/>